<organism evidence="3">
    <name type="scientific">Blattella germanica</name>
    <name type="common">German cockroach</name>
    <name type="synonym">Blatta germanica</name>
    <dbReference type="NCBI Taxonomy" id="6973"/>
    <lineage>
        <taxon>Eukaryota</taxon>
        <taxon>Metazoa</taxon>
        <taxon>Ecdysozoa</taxon>
        <taxon>Arthropoda</taxon>
        <taxon>Hexapoda</taxon>
        <taxon>Insecta</taxon>
        <taxon>Pterygota</taxon>
        <taxon>Neoptera</taxon>
        <taxon>Polyneoptera</taxon>
        <taxon>Dictyoptera</taxon>
        <taxon>Blattodea</taxon>
        <taxon>Blaberoidea</taxon>
        <taxon>Blattellidae</taxon>
        <taxon>Blattella</taxon>
    </lineage>
</organism>
<dbReference type="CDD" id="cd01650">
    <property type="entry name" value="RT_nLTR_like"/>
    <property type="match status" value="1"/>
</dbReference>
<keyword evidence="1" id="KW-0732">Signal</keyword>
<dbReference type="InterPro" id="IPR036691">
    <property type="entry name" value="Endo/exonu/phosph_ase_sf"/>
</dbReference>
<dbReference type="PANTHER" id="PTHR31635:SF196">
    <property type="entry name" value="REVERSE TRANSCRIPTASE DOMAIN-CONTAINING PROTEIN-RELATED"/>
    <property type="match status" value="1"/>
</dbReference>
<feature type="domain" description="Reverse transcriptase" evidence="2">
    <location>
        <begin position="503"/>
        <end position="769"/>
    </location>
</feature>
<dbReference type="SUPFAM" id="SSF56672">
    <property type="entry name" value="DNA/RNA polymerases"/>
    <property type="match status" value="1"/>
</dbReference>
<sequence>MNLYRFIECLLINSLMVFLQTYATLNVNCLRSKNKQTMLRNFVKENDIDLLLLQEINIEDLNFIGNQYEYITNIGDDCRGTAIVYRREGLEIAHTEKHTSGRITSILLKDQTLIINMYLHSGNNYRLERETFLTTVLPFYLRHPYHKIILGGDFDCVLRAKDQKGHPNFSPSLDRIVIDLQLCDVFEEKHPNQDGFTFFRGNAASRLDRLYIDRQRRDQIYDARIHPIPFSDHDSLIVKFEIANRSDYKYCYGKSYWKLNSHLFRIEGVKKDFENVWNKKLQEANRSSRTLLQNWQYGFKPAIKNFFKRIGIENARNRHQQLNFYYTVLEDLHKRQQQDINVQSHIEAIKKTICRKHAEILEGHRTRSRVPTIVEDEKTSFYHIATEKRRHQQRYITELRTEDGNKATSITAILQEVEQYFKDLYSEKEICSETQEQLINEINRHVNIEDRLTLEEDITEVELENAIKSCKKTSAPGPDGIGYEFYQYFWPLIKEFLLTLMNWLLRNPGVKYGFGEGIIIMIPKDNNARTLEKYRPITLLNADYKIFTKVIANRIRPLMTKLIDKGQTCGIPGKTITENLNNIRDALLYFQYNPKESAALLSIDFQKAFDRVNHQYMYAILRKFEFPNVIIQAIETAYSQSHSRVQINGFFTKPIPIQQSIRQGCPLSMMLYTLCLEPFIRLVERQFSEQSANPDLFNIQAYADDVTVLCRTPMQAENLPELITIYEKATNARVNYQKSALLPMGSWKQQKSVINIPTVNHIKMLGMEVFDNLPELVANNWTRILKKLRYSLTRELSRNLNLIQKIWHVNLMALSKIWYLAHILPMPKPVSQRVEISIGYYLWRGCMFRVGRQQLRNDPEEGGLGLIDVNLKCKALFIKSTLRISEYNNRNNNQFSMLQHIRNPNYRRITGTKDFNEVIQAMESLPGTIKDDPNKWNSKSIYGHLRNQQKAIPGIEVKFPNYNWKTIWAFLKTNHIPTDWKTCGYSVINDIIPTEAKKFQHGISTTPNCKSCGKVDNIRHRLTTCPIVQPAWKWISNILRRVAPTGNPNTAMQTLLHLEIDKHHDGFLQRWLALGYIFAVIHEKQHSASKIRIMLLQIWNKIRPHLNEKTKQKFGMIDL</sequence>
<dbReference type="Pfam" id="PF00078">
    <property type="entry name" value="RVT_1"/>
    <property type="match status" value="1"/>
</dbReference>
<dbReference type="CDD" id="cd09076">
    <property type="entry name" value="L1-EN"/>
    <property type="match status" value="1"/>
</dbReference>
<dbReference type="GO" id="GO:0003824">
    <property type="term" value="F:catalytic activity"/>
    <property type="evidence" value="ECO:0007669"/>
    <property type="project" value="InterPro"/>
</dbReference>
<name>A0A0K1IJB0_BLAGE</name>
<dbReference type="InterPro" id="IPR026960">
    <property type="entry name" value="RVT-Znf"/>
</dbReference>
<feature type="chain" id="PRO_5005460831" evidence="1">
    <location>
        <begin position="24"/>
        <end position="1119"/>
    </location>
</feature>
<dbReference type="EMBL" id="KP771713">
    <property type="protein sequence ID" value="AKU04652.1"/>
    <property type="molecule type" value="mRNA"/>
</dbReference>
<dbReference type="GO" id="GO:0071897">
    <property type="term" value="P:DNA biosynthetic process"/>
    <property type="evidence" value="ECO:0007669"/>
    <property type="project" value="UniProtKB-ARBA"/>
</dbReference>
<dbReference type="InterPro" id="IPR043502">
    <property type="entry name" value="DNA/RNA_pol_sf"/>
</dbReference>
<dbReference type="SUPFAM" id="SSF56219">
    <property type="entry name" value="DNase I-like"/>
    <property type="match status" value="1"/>
</dbReference>
<dbReference type="Pfam" id="PF03372">
    <property type="entry name" value="Exo_endo_phos"/>
    <property type="match status" value="1"/>
</dbReference>
<dbReference type="Pfam" id="PF13966">
    <property type="entry name" value="zf-RVT"/>
    <property type="match status" value="1"/>
</dbReference>
<evidence type="ECO:0000256" key="1">
    <source>
        <dbReference type="SAM" id="SignalP"/>
    </source>
</evidence>
<evidence type="ECO:0000313" key="3">
    <source>
        <dbReference type="EMBL" id="AKU04652.1"/>
    </source>
</evidence>
<accession>A0A0K1IJB0</accession>
<dbReference type="PROSITE" id="PS50878">
    <property type="entry name" value="RT_POL"/>
    <property type="match status" value="1"/>
</dbReference>
<evidence type="ECO:0000259" key="2">
    <source>
        <dbReference type="PROSITE" id="PS50878"/>
    </source>
</evidence>
<protein>
    <submittedName>
        <fullName evidence="3">Polyprotein</fullName>
    </submittedName>
</protein>
<dbReference type="PANTHER" id="PTHR31635">
    <property type="entry name" value="REVERSE TRANSCRIPTASE DOMAIN-CONTAINING PROTEIN-RELATED"/>
    <property type="match status" value="1"/>
</dbReference>
<dbReference type="Gene3D" id="3.60.10.10">
    <property type="entry name" value="Endonuclease/exonuclease/phosphatase"/>
    <property type="match status" value="1"/>
</dbReference>
<dbReference type="InterPro" id="IPR000477">
    <property type="entry name" value="RT_dom"/>
</dbReference>
<dbReference type="InterPro" id="IPR005135">
    <property type="entry name" value="Endo/exonuclease/phosphatase"/>
</dbReference>
<proteinExistence type="evidence at transcript level"/>
<reference evidence="3" key="1">
    <citation type="submission" date="2015-02" db="EMBL/GenBank/DDBJ databases">
        <title>Cloning of the full-size cDNA copies of non-LTR retrotransposons of German cockroach, Blattella germanica, which are expressed in the BGE2 cells infected by the densovirus BgDV.</title>
        <authorList>
            <person name="Kapelinskaya T.V."/>
            <person name="Kozlov E.N."/>
            <person name="Mukha D.V."/>
        </authorList>
    </citation>
    <scope>NUCLEOTIDE SEQUENCE</scope>
</reference>
<dbReference type="AlphaFoldDB" id="A0A0K1IJB0"/>
<feature type="signal peptide" evidence="1">
    <location>
        <begin position="1"/>
        <end position="23"/>
    </location>
</feature>